<feature type="region of interest" description="Disordered" evidence="2">
    <location>
        <begin position="23"/>
        <end position="95"/>
    </location>
</feature>
<dbReference type="InterPro" id="IPR036629">
    <property type="entry name" value="YjbJ_sf"/>
</dbReference>
<dbReference type="SUPFAM" id="SSF69047">
    <property type="entry name" value="Hypothetical protein YjbJ"/>
    <property type="match status" value="2"/>
</dbReference>
<dbReference type="Proteomes" id="UP000789508">
    <property type="component" value="Unassembled WGS sequence"/>
</dbReference>
<dbReference type="EMBL" id="CAJVPS010009760">
    <property type="protein sequence ID" value="CAG8653007.1"/>
    <property type="molecule type" value="Genomic_DNA"/>
</dbReference>
<evidence type="ECO:0000313" key="4">
    <source>
        <dbReference type="EMBL" id="CAG8653007.1"/>
    </source>
</evidence>
<reference evidence="4" key="1">
    <citation type="submission" date="2021-06" db="EMBL/GenBank/DDBJ databases">
        <authorList>
            <person name="Kallberg Y."/>
            <person name="Tangrot J."/>
            <person name="Rosling A."/>
        </authorList>
    </citation>
    <scope>NUCLEOTIDE SEQUENCE</scope>
    <source>
        <strain evidence="4">FL130A</strain>
    </source>
</reference>
<comment type="caution">
    <text evidence="4">The sequence shown here is derived from an EMBL/GenBank/DDBJ whole genome shotgun (WGS) entry which is preliminary data.</text>
</comment>
<evidence type="ECO:0000259" key="3">
    <source>
        <dbReference type="Pfam" id="PF05532"/>
    </source>
</evidence>
<evidence type="ECO:0000256" key="1">
    <source>
        <dbReference type="ARBA" id="ARBA00009129"/>
    </source>
</evidence>
<evidence type="ECO:0000256" key="2">
    <source>
        <dbReference type="SAM" id="MobiDB-lite"/>
    </source>
</evidence>
<dbReference type="AlphaFoldDB" id="A0A9N9H4P8"/>
<feature type="compositionally biased region" description="Polar residues" evidence="2">
    <location>
        <begin position="65"/>
        <end position="95"/>
    </location>
</feature>
<feature type="domain" description="CsbD-like" evidence="3">
    <location>
        <begin position="52"/>
        <end position="91"/>
    </location>
</feature>
<comment type="similarity">
    <text evidence="1">Belongs to the UPF0337 (CsbD) family.</text>
</comment>
<dbReference type="PANTHER" id="PTHR40460">
    <property type="entry name" value="CHROMOSOME 1, WHOLE GENOME SHOTGUN SEQUENCE"/>
    <property type="match status" value="1"/>
</dbReference>
<evidence type="ECO:0000313" key="5">
    <source>
        <dbReference type="Proteomes" id="UP000789508"/>
    </source>
</evidence>
<dbReference type="Pfam" id="PF05532">
    <property type="entry name" value="CsbD"/>
    <property type="match status" value="1"/>
</dbReference>
<dbReference type="PANTHER" id="PTHR40460:SF1">
    <property type="entry name" value="CSBD-LIKE DOMAIN-CONTAINING PROTEIN"/>
    <property type="match status" value="1"/>
</dbReference>
<dbReference type="Gene3D" id="1.10.1470.10">
    <property type="entry name" value="YjbJ"/>
    <property type="match status" value="1"/>
</dbReference>
<accession>A0A9N9H4P8</accession>
<protein>
    <submittedName>
        <fullName evidence="4">4212_t:CDS:1</fullName>
    </submittedName>
</protein>
<organism evidence="4 5">
    <name type="scientific">Ambispora leptoticha</name>
    <dbReference type="NCBI Taxonomy" id="144679"/>
    <lineage>
        <taxon>Eukaryota</taxon>
        <taxon>Fungi</taxon>
        <taxon>Fungi incertae sedis</taxon>
        <taxon>Mucoromycota</taxon>
        <taxon>Glomeromycotina</taxon>
        <taxon>Glomeromycetes</taxon>
        <taxon>Archaeosporales</taxon>
        <taxon>Ambisporaceae</taxon>
        <taxon>Ambispora</taxon>
    </lineage>
</organism>
<name>A0A9N9H4P8_9GLOM</name>
<keyword evidence="5" id="KW-1185">Reference proteome</keyword>
<dbReference type="OrthoDB" id="9999611at2759"/>
<proteinExistence type="inferred from homology"/>
<gene>
    <name evidence="4" type="ORF">ALEPTO_LOCUS10080</name>
</gene>
<sequence>MTERIKGNAEYVAGATKETLGSMVGSERMKAEGAAAKTEGASRVDAAKTGKRTEGKAEELKGNVKETTGNLTGSNQMQAEGQTDQSTGQGNKTKS</sequence>
<feature type="compositionally biased region" description="Basic and acidic residues" evidence="2">
    <location>
        <begin position="40"/>
        <end position="64"/>
    </location>
</feature>
<dbReference type="InterPro" id="IPR008462">
    <property type="entry name" value="CsbD"/>
</dbReference>